<dbReference type="SMART" id="SM00717">
    <property type="entry name" value="SANT"/>
    <property type="match status" value="2"/>
</dbReference>
<sequence>MSEDAALQSLVKKYGDADWSAIANALRTKNSRQCHDRWFYYLSPKLNRNPFTEEEDNKLIQLEKKYGQHWVKIAKHFSGRTDTQIKNRWNVIKRRLENDRPIMTTTYINQAENPFDYNPQQLFWDAQNLFQFSQMTAQY</sequence>
<dbReference type="InterPro" id="IPR001005">
    <property type="entry name" value="SANT/Myb"/>
</dbReference>
<dbReference type="GO" id="GO:0006355">
    <property type="term" value="P:regulation of DNA-templated transcription"/>
    <property type="evidence" value="ECO:0000318"/>
    <property type="project" value="GO_Central"/>
</dbReference>
<dbReference type="EMBL" id="DS113806">
    <property type="protein sequence ID" value="EAX95430.1"/>
    <property type="molecule type" value="Genomic_DNA"/>
</dbReference>
<feature type="domain" description="Myb-like" evidence="1">
    <location>
        <begin position="1"/>
        <end position="42"/>
    </location>
</feature>
<feature type="domain" description="HTH myb-type" evidence="2">
    <location>
        <begin position="43"/>
        <end position="97"/>
    </location>
</feature>
<keyword evidence="3" id="KW-0238">DNA-binding</keyword>
<evidence type="ECO:0000313" key="3">
    <source>
        <dbReference type="EMBL" id="EAX95430.1"/>
    </source>
</evidence>
<keyword evidence="4" id="KW-1185">Reference proteome</keyword>
<dbReference type="InterPro" id="IPR009057">
    <property type="entry name" value="Homeodomain-like_sf"/>
</dbReference>
<dbReference type="STRING" id="5722.A2FI43"/>
<dbReference type="OrthoDB" id="2143914at2759"/>
<dbReference type="CDD" id="cd00167">
    <property type="entry name" value="SANT"/>
    <property type="match status" value="2"/>
</dbReference>
<feature type="domain" description="HTH myb-type" evidence="2">
    <location>
        <begin position="1"/>
        <end position="42"/>
    </location>
</feature>
<dbReference type="GO" id="GO:0000978">
    <property type="term" value="F:RNA polymerase II cis-regulatory region sequence-specific DNA binding"/>
    <property type="evidence" value="ECO:0000318"/>
    <property type="project" value="GO_Central"/>
</dbReference>
<dbReference type="InterPro" id="IPR050560">
    <property type="entry name" value="MYB_TF"/>
</dbReference>
<dbReference type="PANTHER" id="PTHR45614">
    <property type="entry name" value="MYB PROTEIN-RELATED"/>
    <property type="match status" value="1"/>
</dbReference>
<dbReference type="SMR" id="A2FI43"/>
<feature type="domain" description="Myb-like" evidence="1">
    <location>
        <begin position="43"/>
        <end position="93"/>
    </location>
</feature>
<protein>
    <submittedName>
        <fullName evidence="3">Myb-like DNA-binding domain containing protein</fullName>
    </submittedName>
</protein>
<dbReference type="InParanoid" id="A2FI43"/>
<dbReference type="GO" id="GO:0000981">
    <property type="term" value="F:DNA-binding transcription factor activity, RNA polymerase II-specific"/>
    <property type="evidence" value="ECO:0000318"/>
    <property type="project" value="GO_Central"/>
</dbReference>
<evidence type="ECO:0000313" key="4">
    <source>
        <dbReference type="Proteomes" id="UP000001542"/>
    </source>
</evidence>
<dbReference type="PANTHER" id="PTHR45614:SF253">
    <property type="entry name" value="CHROMOSOME UNDETERMINED SCAFFOLD_38, WHOLE GENOME SHOTGUN SEQUENCE"/>
    <property type="match status" value="1"/>
</dbReference>
<dbReference type="VEuPathDB" id="TrichDB:TVAGG3_0365160"/>
<dbReference type="InterPro" id="IPR017930">
    <property type="entry name" value="Myb_dom"/>
</dbReference>
<organism evidence="3 4">
    <name type="scientific">Trichomonas vaginalis (strain ATCC PRA-98 / G3)</name>
    <dbReference type="NCBI Taxonomy" id="412133"/>
    <lineage>
        <taxon>Eukaryota</taxon>
        <taxon>Metamonada</taxon>
        <taxon>Parabasalia</taxon>
        <taxon>Trichomonadida</taxon>
        <taxon>Trichomonadidae</taxon>
        <taxon>Trichomonas</taxon>
    </lineage>
</organism>
<proteinExistence type="predicted"/>
<reference evidence="3" key="2">
    <citation type="journal article" date="2007" name="Science">
        <title>Draft genome sequence of the sexually transmitted pathogen Trichomonas vaginalis.</title>
        <authorList>
            <person name="Carlton J.M."/>
            <person name="Hirt R.P."/>
            <person name="Silva J.C."/>
            <person name="Delcher A.L."/>
            <person name="Schatz M."/>
            <person name="Zhao Q."/>
            <person name="Wortman J.R."/>
            <person name="Bidwell S.L."/>
            <person name="Alsmark U.C.M."/>
            <person name="Besteiro S."/>
            <person name="Sicheritz-Ponten T."/>
            <person name="Noel C.J."/>
            <person name="Dacks J.B."/>
            <person name="Foster P.G."/>
            <person name="Simillion C."/>
            <person name="Van de Peer Y."/>
            <person name="Miranda-Saavedra D."/>
            <person name="Barton G.J."/>
            <person name="Westrop G.D."/>
            <person name="Mueller S."/>
            <person name="Dessi D."/>
            <person name="Fiori P.L."/>
            <person name="Ren Q."/>
            <person name="Paulsen I."/>
            <person name="Zhang H."/>
            <person name="Bastida-Corcuera F.D."/>
            <person name="Simoes-Barbosa A."/>
            <person name="Brown M.T."/>
            <person name="Hayes R.D."/>
            <person name="Mukherjee M."/>
            <person name="Okumura C.Y."/>
            <person name="Schneider R."/>
            <person name="Smith A.J."/>
            <person name="Vanacova S."/>
            <person name="Villalvazo M."/>
            <person name="Haas B.J."/>
            <person name="Pertea M."/>
            <person name="Feldblyum T.V."/>
            <person name="Utterback T.R."/>
            <person name="Shu C.L."/>
            <person name="Osoegawa K."/>
            <person name="de Jong P.J."/>
            <person name="Hrdy I."/>
            <person name="Horvathova L."/>
            <person name="Zubacova Z."/>
            <person name="Dolezal P."/>
            <person name="Malik S.B."/>
            <person name="Logsdon J.M. Jr."/>
            <person name="Henze K."/>
            <person name="Gupta A."/>
            <person name="Wang C.C."/>
            <person name="Dunne R.L."/>
            <person name="Upcroft J.A."/>
            <person name="Upcroft P."/>
            <person name="White O."/>
            <person name="Salzberg S.L."/>
            <person name="Tang P."/>
            <person name="Chiu C.-H."/>
            <person name="Lee Y.-S."/>
            <person name="Embley T.M."/>
            <person name="Coombs G.H."/>
            <person name="Mottram J.C."/>
            <person name="Tachezy J."/>
            <person name="Fraser-Liggett C.M."/>
            <person name="Johnson P.J."/>
        </authorList>
    </citation>
    <scope>NUCLEOTIDE SEQUENCE [LARGE SCALE GENOMIC DNA]</scope>
    <source>
        <strain evidence="3">G3</strain>
    </source>
</reference>
<dbReference type="PROSITE" id="PS50090">
    <property type="entry name" value="MYB_LIKE"/>
    <property type="match status" value="2"/>
</dbReference>
<gene>
    <name evidence="3" type="ORF">TVAG_368310</name>
</gene>
<dbReference type="Proteomes" id="UP000001542">
    <property type="component" value="Unassembled WGS sequence"/>
</dbReference>
<evidence type="ECO:0000259" key="2">
    <source>
        <dbReference type="PROSITE" id="PS51294"/>
    </source>
</evidence>
<dbReference type="AlphaFoldDB" id="A2FI43"/>
<dbReference type="Gene3D" id="1.10.10.60">
    <property type="entry name" value="Homeodomain-like"/>
    <property type="match status" value="2"/>
</dbReference>
<dbReference type="VEuPathDB" id="TrichDB:TVAG_368310"/>
<accession>A2FI43</accession>
<reference evidence="3" key="1">
    <citation type="submission" date="2006-10" db="EMBL/GenBank/DDBJ databases">
        <authorList>
            <person name="Amadeo P."/>
            <person name="Zhao Q."/>
            <person name="Wortman J."/>
            <person name="Fraser-Liggett C."/>
            <person name="Carlton J."/>
        </authorList>
    </citation>
    <scope>NUCLEOTIDE SEQUENCE</scope>
    <source>
        <strain evidence="3">G3</strain>
    </source>
</reference>
<dbReference type="Pfam" id="PF00249">
    <property type="entry name" value="Myb_DNA-binding"/>
    <property type="match status" value="2"/>
</dbReference>
<dbReference type="SUPFAM" id="SSF46689">
    <property type="entry name" value="Homeodomain-like"/>
    <property type="match status" value="1"/>
</dbReference>
<dbReference type="eggNOG" id="KOG0048">
    <property type="taxonomic scope" value="Eukaryota"/>
</dbReference>
<dbReference type="GO" id="GO:0005634">
    <property type="term" value="C:nucleus"/>
    <property type="evidence" value="ECO:0000318"/>
    <property type="project" value="GO_Central"/>
</dbReference>
<dbReference type="KEGG" id="tva:4753182"/>
<name>A2FI43_TRIV3</name>
<dbReference type="PROSITE" id="PS51294">
    <property type="entry name" value="HTH_MYB"/>
    <property type="match status" value="2"/>
</dbReference>
<evidence type="ECO:0000259" key="1">
    <source>
        <dbReference type="PROSITE" id="PS50090"/>
    </source>
</evidence>